<dbReference type="AlphaFoldDB" id="A0A220MBM9"/>
<dbReference type="EMBL" id="CP018145">
    <property type="protein sequence ID" value="ASJ52140.1"/>
    <property type="molecule type" value="Genomic_DNA"/>
</dbReference>
<proteinExistence type="predicted"/>
<evidence type="ECO:0000313" key="2">
    <source>
        <dbReference type="EMBL" id="ASJ52140.1"/>
    </source>
</evidence>
<dbReference type="Proteomes" id="UP000197781">
    <property type="component" value="Chromosome"/>
</dbReference>
<name>A0A220MBM9_9BACL</name>
<dbReference type="InterPro" id="IPR032869">
    <property type="entry name" value="WHH_dom_containing"/>
</dbReference>
<sequence length="137" mass="15373">METKPMNSPVPKKWYDKGGSISIDENGTWTYTNKNGQSVSYPNGYPDFTKYYHPTVEPVTIKIASPTNRPADYRAANTEAKLNKDSDPPVPAPDKAPEGYIWHHHEDGTTMVLVEKDIHREFTHSGGVSKVNGKNRE</sequence>
<evidence type="ECO:0000256" key="1">
    <source>
        <dbReference type="SAM" id="MobiDB-lite"/>
    </source>
</evidence>
<accession>A0A220MBM9</accession>
<dbReference type="KEGG" id="bfm:BP422_00390"/>
<gene>
    <name evidence="2" type="ORF">BP422_00390</name>
</gene>
<protein>
    <submittedName>
        <fullName evidence="2">RHS-family protein</fullName>
    </submittedName>
</protein>
<reference evidence="2 3" key="1">
    <citation type="submission" date="2016-11" db="EMBL/GenBank/DDBJ databases">
        <authorList>
            <person name="Jaros S."/>
            <person name="Januszkiewicz K."/>
            <person name="Wedrychowicz H."/>
        </authorList>
    </citation>
    <scope>NUCLEOTIDE SEQUENCE [LARGE SCALE GENOMIC DNA]</scope>
    <source>
        <strain evidence="2 3">NF2</strain>
    </source>
</reference>
<dbReference type="Pfam" id="PF14414">
    <property type="entry name" value="WHH"/>
    <property type="match status" value="1"/>
</dbReference>
<organism evidence="2 3">
    <name type="scientific">Brevibacillus formosus</name>
    <dbReference type="NCBI Taxonomy" id="54913"/>
    <lineage>
        <taxon>Bacteria</taxon>
        <taxon>Bacillati</taxon>
        <taxon>Bacillota</taxon>
        <taxon>Bacilli</taxon>
        <taxon>Bacillales</taxon>
        <taxon>Paenibacillaceae</taxon>
        <taxon>Brevibacillus</taxon>
    </lineage>
</organism>
<evidence type="ECO:0000313" key="3">
    <source>
        <dbReference type="Proteomes" id="UP000197781"/>
    </source>
</evidence>
<feature type="region of interest" description="Disordered" evidence="1">
    <location>
        <begin position="76"/>
        <end position="101"/>
    </location>
</feature>